<dbReference type="AlphaFoldDB" id="A0AAV7CGH7"/>
<gene>
    <name evidence="1" type="ORF">GDO81_008704</name>
</gene>
<evidence type="ECO:0000313" key="2">
    <source>
        <dbReference type="Proteomes" id="UP000824782"/>
    </source>
</evidence>
<dbReference type="Proteomes" id="UP000824782">
    <property type="component" value="Unassembled WGS sequence"/>
</dbReference>
<name>A0AAV7CGH7_ENGPU</name>
<accession>A0AAV7CGH7</accession>
<evidence type="ECO:0008006" key="3">
    <source>
        <dbReference type="Google" id="ProtNLM"/>
    </source>
</evidence>
<protein>
    <recommendedName>
        <fullName evidence="3">Secreted protein</fullName>
    </recommendedName>
</protein>
<keyword evidence="2" id="KW-1185">Reference proteome</keyword>
<evidence type="ECO:0000313" key="1">
    <source>
        <dbReference type="EMBL" id="KAG8584154.1"/>
    </source>
</evidence>
<dbReference type="EMBL" id="WNYA01000003">
    <property type="protein sequence ID" value="KAG8584154.1"/>
    <property type="molecule type" value="Genomic_DNA"/>
</dbReference>
<reference evidence="1" key="1">
    <citation type="thesis" date="2020" institute="ProQuest LLC" country="789 East Eisenhower Parkway, Ann Arbor, MI, USA">
        <title>Comparative Genomics and Chromosome Evolution.</title>
        <authorList>
            <person name="Mudd A.B."/>
        </authorList>
    </citation>
    <scope>NUCLEOTIDE SEQUENCE</scope>
    <source>
        <strain evidence="1">237g6f4</strain>
        <tissue evidence="1">Blood</tissue>
    </source>
</reference>
<comment type="caution">
    <text evidence="1">The sequence shown here is derived from an EMBL/GenBank/DDBJ whole genome shotgun (WGS) entry which is preliminary data.</text>
</comment>
<sequence length="129" mass="14696">MLVGRCLLNKLPGKLLLCTIFQCVSIFSRYVAVITETLSIVCVQPGKVPSAFLLCSCQFIAFWNYTAAECMEQMPHIFFTLSSVRNPANRQHWLVKEESGYLAMICWRGAPVHCFYSFVLTYLLSFHSV</sequence>
<organism evidence="1 2">
    <name type="scientific">Engystomops pustulosus</name>
    <name type="common">Tungara frog</name>
    <name type="synonym">Physalaemus pustulosus</name>
    <dbReference type="NCBI Taxonomy" id="76066"/>
    <lineage>
        <taxon>Eukaryota</taxon>
        <taxon>Metazoa</taxon>
        <taxon>Chordata</taxon>
        <taxon>Craniata</taxon>
        <taxon>Vertebrata</taxon>
        <taxon>Euteleostomi</taxon>
        <taxon>Amphibia</taxon>
        <taxon>Batrachia</taxon>
        <taxon>Anura</taxon>
        <taxon>Neobatrachia</taxon>
        <taxon>Hyloidea</taxon>
        <taxon>Leptodactylidae</taxon>
        <taxon>Leiuperinae</taxon>
        <taxon>Engystomops</taxon>
    </lineage>
</organism>
<proteinExistence type="predicted"/>